<evidence type="ECO:0000259" key="4">
    <source>
        <dbReference type="PROSITE" id="PS50280"/>
    </source>
</evidence>
<dbReference type="GO" id="GO:0016279">
    <property type="term" value="F:protein-lysine N-methyltransferase activity"/>
    <property type="evidence" value="ECO:0007669"/>
    <property type="project" value="TreeGrafter"/>
</dbReference>
<name>A0A8H7ZK02_9ASCO</name>
<dbReference type="OrthoDB" id="441812at2759"/>
<dbReference type="EMBL" id="JAEOAQ010000002">
    <property type="protein sequence ID" value="KAG5420858.1"/>
    <property type="molecule type" value="Genomic_DNA"/>
</dbReference>
<comment type="caution">
    <text evidence="5">The sequence shown here is derived from an EMBL/GenBank/DDBJ whole genome shotgun (WGS) entry which is preliminary data.</text>
</comment>
<evidence type="ECO:0000313" key="6">
    <source>
        <dbReference type="Proteomes" id="UP000669133"/>
    </source>
</evidence>
<keyword evidence="3" id="KW-0949">S-adenosyl-L-methionine</keyword>
<dbReference type="GO" id="GO:0032259">
    <property type="term" value="P:methylation"/>
    <property type="evidence" value="ECO:0007669"/>
    <property type="project" value="UniProtKB-KW"/>
</dbReference>
<dbReference type="SUPFAM" id="SSF82199">
    <property type="entry name" value="SET domain"/>
    <property type="match status" value="1"/>
</dbReference>
<dbReference type="InterPro" id="IPR046341">
    <property type="entry name" value="SET_dom_sf"/>
</dbReference>
<dbReference type="Gene3D" id="3.90.1410.10">
    <property type="entry name" value="set domain protein methyltransferase, domain 1"/>
    <property type="match status" value="1"/>
</dbReference>
<dbReference type="InterPro" id="IPR050600">
    <property type="entry name" value="SETD3_SETD6_MTase"/>
</dbReference>
<protein>
    <submittedName>
        <fullName evidence="5">CTM1</fullName>
    </submittedName>
</protein>
<proteinExistence type="predicted"/>
<organism evidence="5 6">
    <name type="scientific">Candida metapsilosis</name>
    <dbReference type="NCBI Taxonomy" id="273372"/>
    <lineage>
        <taxon>Eukaryota</taxon>
        <taxon>Fungi</taxon>
        <taxon>Dikarya</taxon>
        <taxon>Ascomycota</taxon>
        <taxon>Saccharomycotina</taxon>
        <taxon>Pichiomycetes</taxon>
        <taxon>Debaryomycetaceae</taxon>
        <taxon>Candida/Lodderomyces clade</taxon>
        <taxon>Candida</taxon>
    </lineage>
</organism>
<dbReference type="PROSITE" id="PS50280">
    <property type="entry name" value="SET"/>
    <property type="match status" value="1"/>
</dbReference>
<gene>
    <name evidence="5" type="ORF">I9W82_002739</name>
</gene>
<dbReference type="PANTHER" id="PTHR13271:SF47">
    <property type="entry name" value="ACTIN-HISTIDINE N-METHYLTRANSFERASE"/>
    <property type="match status" value="1"/>
</dbReference>
<dbReference type="InterPro" id="IPR001214">
    <property type="entry name" value="SET_dom"/>
</dbReference>
<dbReference type="GeneID" id="93651368"/>
<keyword evidence="6" id="KW-1185">Reference proteome</keyword>
<feature type="domain" description="SET" evidence="4">
    <location>
        <begin position="153"/>
        <end position="288"/>
    </location>
</feature>
<accession>A0A8H7ZK02</accession>
<keyword evidence="1" id="KW-0489">Methyltransferase</keyword>
<evidence type="ECO:0000256" key="3">
    <source>
        <dbReference type="ARBA" id="ARBA00022691"/>
    </source>
</evidence>
<evidence type="ECO:0000313" key="5">
    <source>
        <dbReference type="EMBL" id="KAG5420858.1"/>
    </source>
</evidence>
<dbReference type="AlphaFoldDB" id="A0A8H7ZK02"/>
<keyword evidence="2" id="KW-0808">Transferase</keyword>
<dbReference type="PANTHER" id="PTHR13271">
    <property type="entry name" value="UNCHARACTERIZED PUTATIVE METHYLTRANSFERASE"/>
    <property type="match status" value="1"/>
</dbReference>
<dbReference type="Proteomes" id="UP000669133">
    <property type="component" value="Unassembled WGS sequence"/>
</dbReference>
<dbReference type="CDD" id="cd10527">
    <property type="entry name" value="SET_LSMT"/>
    <property type="match status" value="1"/>
</dbReference>
<evidence type="ECO:0000256" key="2">
    <source>
        <dbReference type="ARBA" id="ARBA00022679"/>
    </source>
</evidence>
<sequence>MTIEISKDLKIPGVDNNEEFKKWIAGRKIEGDVSIGESFGVGLYYTAGSSNTAEKEEEDSTILRVPSTSSLNMDTLLNLLTRLKSRDKESDARLKESEVIIKFLEILNPGTETIILLAYLLAFEFLRQKGDKTSSYYETSPLRNWDTYLDILFSTKVFSFDIHNDNPYAASFGELREIVSAEYEEFITEAKEAIPDAYIADDIPFDKFFQLFQAVRSRSLEIPKEAEGGNPDSEFQTNVTLVPILDFANHNRENNAYFDVDRENFDIVLKLKRDAIKEEPFEVTISYDPVDTKPEFYLTYGFLTET</sequence>
<evidence type="ECO:0000256" key="1">
    <source>
        <dbReference type="ARBA" id="ARBA00022603"/>
    </source>
</evidence>
<reference evidence="5 6" key="1">
    <citation type="submission" date="2020-12" db="EMBL/GenBank/DDBJ databases">
        <title>Effect of drift, selection, and recombination on the evolution of hybrid genomes in Candida yeast pathogens.</title>
        <authorList>
            <person name="Mixao V."/>
            <person name="Ksiezopolska E."/>
            <person name="Saus E."/>
            <person name="Boekhout T."/>
            <person name="Gacser A."/>
            <person name="Gabaldon T."/>
        </authorList>
    </citation>
    <scope>NUCLEOTIDE SEQUENCE [LARGE SCALE GENOMIC DNA]</scope>
    <source>
        <strain evidence="5 6">BP57</strain>
    </source>
</reference>
<dbReference type="RefSeq" id="XP_067549974.1">
    <property type="nucleotide sequence ID" value="XM_067691627.1"/>
</dbReference>